<evidence type="ECO:0000256" key="5">
    <source>
        <dbReference type="ARBA" id="ARBA00022490"/>
    </source>
</evidence>
<dbReference type="GO" id="GO:0008649">
    <property type="term" value="F:rRNA methyltransferase activity"/>
    <property type="evidence" value="ECO:0007669"/>
    <property type="project" value="InterPro"/>
</dbReference>
<dbReference type="GO" id="GO:0003723">
    <property type="term" value="F:RNA binding"/>
    <property type="evidence" value="ECO:0007669"/>
    <property type="project" value="UniProtKB-UniRule"/>
</dbReference>
<dbReference type="RefSeq" id="WP_092343983.1">
    <property type="nucleotide sequence ID" value="NZ_FNQN01000001.1"/>
</dbReference>
<evidence type="ECO:0000256" key="8">
    <source>
        <dbReference type="ARBA" id="ARBA00022679"/>
    </source>
</evidence>
<keyword evidence="5" id="KW-0963">Cytoplasm</keyword>
<evidence type="ECO:0000256" key="14">
    <source>
        <dbReference type="PROSITE-ProRule" id="PRU01023"/>
    </source>
</evidence>
<dbReference type="EC" id="2.1.1.176" evidence="4"/>
<dbReference type="InterPro" id="IPR029063">
    <property type="entry name" value="SAM-dependent_MTases_sf"/>
</dbReference>
<dbReference type="EMBL" id="FNQN01000001">
    <property type="protein sequence ID" value="SDZ74848.1"/>
    <property type="molecule type" value="Genomic_DNA"/>
</dbReference>
<dbReference type="PROSITE" id="PS51686">
    <property type="entry name" value="SAM_MT_RSMB_NOP"/>
    <property type="match status" value="1"/>
</dbReference>
<dbReference type="OrthoDB" id="9810297at2"/>
<dbReference type="InterPro" id="IPR004573">
    <property type="entry name" value="rRNA_ssu_MeTfrase_B"/>
</dbReference>
<dbReference type="AlphaFoldDB" id="A0A1H3VL33"/>
<dbReference type="PROSITE" id="PS01153">
    <property type="entry name" value="NOL1_NOP2_SUN"/>
    <property type="match status" value="1"/>
</dbReference>
<gene>
    <name evidence="16" type="ORF">SAMN05660420_00104</name>
</gene>
<dbReference type="InterPro" id="IPR035926">
    <property type="entry name" value="NusB-like_sf"/>
</dbReference>
<dbReference type="Pfam" id="PF01029">
    <property type="entry name" value="NusB"/>
    <property type="match status" value="1"/>
</dbReference>
<dbReference type="NCBIfam" id="TIGR00563">
    <property type="entry name" value="rsmB"/>
    <property type="match status" value="1"/>
</dbReference>
<dbReference type="PRINTS" id="PR02008">
    <property type="entry name" value="RCMTFAMILY"/>
</dbReference>
<evidence type="ECO:0000256" key="4">
    <source>
        <dbReference type="ARBA" id="ARBA00012140"/>
    </source>
</evidence>
<accession>A0A1H3VL33</accession>
<evidence type="ECO:0000256" key="10">
    <source>
        <dbReference type="ARBA" id="ARBA00022884"/>
    </source>
</evidence>
<reference evidence="16 17" key="1">
    <citation type="submission" date="2016-10" db="EMBL/GenBank/DDBJ databases">
        <authorList>
            <person name="de Groot N.N."/>
        </authorList>
    </citation>
    <scope>NUCLEOTIDE SEQUENCE [LARGE SCALE GENOMIC DNA]</scope>
    <source>
        <strain evidence="16 17">DSM 7343</strain>
    </source>
</reference>
<evidence type="ECO:0000256" key="12">
    <source>
        <dbReference type="ARBA" id="ARBA00031088"/>
    </source>
</evidence>
<sequence length="452" mass="50495">MTSRPTDSPRRAVYEILQRVADGAFADVMLDTILSRSKLEARDRRLVTELVYGILRLQGRIDFALAQFCNQPLQRLQPEVLWLLRLGTYQLLELDRVPAHAAVNSTVELARELHLEQAVGFINGVLRSLDRGKASIPWPAPEKIKLYLQHVCSQPAWLSKEIMRQLPNVEARALGESLAGPPPLTLRVNSLKTSPEDFLHALGEAGHQAHLSTFAPEGVTIDRRGEKPLPGDAQGWYQVQDEASILIAHLLDAHPEQRILDACAAPGGKTTHLAAVTENQSEIVALDKYPRRVEMIQQGALRLGCSSITAKQWDLTEPADFLETQSFDRILLDAPCSGLGVLRRNPEGRWNKSSVNLRELAALQRQILENIAPLVKPEGKLLYSVCTFSHGETDAIIDGFLADHPEFVLENLQQQVSPDWADLFTARGTLRSYPHRHSNMDAFFAARLHRRS</sequence>
<dbReference type="Pfam" id="PF01189">
    <property type="entry name" value="Methyltr_RsmB-F"/>
    <property type="match status" value="1"/>
</dbReference>
<keyword evidence="9 14" id="KW-0949">S-adenosyl-L-methionine</keyword>
<evidence type="ECO:0000313" key="17">
    <source>
        <dbReference type="Proteomes" id="UP000199409"/>
    </source>
</evidence>
<dbReference type="Gene3D" id="3.40.50.150">
    <property type="entry name" value="Vaccinia Virus protein VP39"/>
    <property type="match status" value="1"/>
</dbReference>
<dbReference type="InterPro" id="IPR006027">
    <property type="entry name" value="NusB_RsmB_TIM44"/>
</dbReference>
<evidence type="ECO:0000313" key="16">
    <source>
        <dbReference type="EMBL" id="SDZ74848.1"/>
    </source>
</evidence>
<dbReference type="STRING" id="37625.SAMN05660420_00104"/>
<protein>
    <recommendedName>
        <fullName evidence="4">16S rRNA (cytosine(967)-C(5))-methyltransferase</fullName>
        <ecNumber evidence="4">2.1.1.176</ecNumber>
    </recommendedName>
    <alternativeName>
        <fullName evidence="11">16S rRNA m5C967 methyltransferase</fullName>
    </alternativeName>
    <alternativeName>
        <fullName evidence="12">rRNA (cytosine-C(5)-)-methyltransferase RsmB</fullName>
    </alternativeName>
</protein>
<evidence type="ECO:0000256" key="6">
    <source>
        <dbReference type="ARBA" id="ARBA00022552"/>
    </source>
</evidence>
<dbReference type="Gene3D" id="3.30.70.1170">
    <property type="entry name" value="Sun protein, domain 3"/>
    <property type="match status" value="1"/>
</dbReference>
<evidence type="ECO:0000256" key="13">
    <source>
        <dbReference type="ARBA" id="ARBA00047283"/>
    </source>
</evidence>
<dbReference type="Pfam" id="PF22458">
    <property type="entry name" value="RsmF-B_ferredox"/>
    <property type="match status" value="1"/>
</dbReference>
<keyword evidence="6" id="KW-0698">rRNA processing</keyword>
<dbReference type="InterPro" id="IPR049560">
    <property type="entry name" value="MeTrfase_RsmB-F_NOP2_cat"/>
</dbReference>
<dbReference type="InterPro" id="IPR054728">
    <property type="entry name" value="RsmB-like_ferredoxin"/>
</dbReference>
<feature type="active site" description="Nucleophile" evidence="14">
    <location>
        <position position="386"/>
    </location>
</feature>
<evidence type="ECO:0000256" key="3">
    <source>
        <dbReference type="ARBA" id="ARBA00007494"/>
    </source>
</evidence>
<evidence type="ECO:0000259" key="15">
    <source>
        <dbReference type="PROSITE" id="PS51686"/>
    </source>
</evidence>
<dbReference type="PANTHER" id="PTHR22807">
    <property type="entry name" value="NOP2 YEAST -RELATED NOL1/NOP2/FMU SUN DOMAIN-CONTAINING"/>
    <property type="match status" value="1"/>
</dbReference>
<dbReference type="PANTHER" id="PTHR22807:SF53">
    <property type="entry name" value="RIBOSOMAL RNA SMALL SUBUNIT METHYLTRANSFERASE B-RELATED"/>
    <property type="match status" value="1"/>
</dbReference>
<evidence type="ECO:0000256" key="7">
    <source>
        <dbReference type="ARBA" id="ARBA00022603"/>
    </source>
</evidence>
<comment type="catalytic activity">
    <reaction evidence="13">
        <text>cytidine(967) in 16S rRNA + S-adenosyl-L-methionine = 5-methylcytidine(967) in 16S rRNA + S-adenosyl-L-homocysteine + H(+)</text>
        <dbReference type="Rhea" id="RHEA:42748"/>
        <dbReference type="Rhea" id="RHEA-COMP:10219"/>
        <dbReference type="Rhea" id="RHEA-COMP:10220"/>
        <dbReference type="ChEBI" id="CHEBI:15378"/>
        <dbReference type="ChEBI" id="CHEBI:57856"/>
        <dbReference type="ChEBI" id="CHEBI:59789"/>
        <dbReference type="ChEBI" id="CHEBI:74483"/>
        <dbReference type="ChEBI" id="CHEBI:82748"/>
        <dbReference type="EC" id="2.1.1.176"/>
    </reaction>
</comment>
<proteinExistence type="inferred from homology"/>
<keyword evidence="10 14" id="KW-0694">RNA-binding</keyword>
<keyword evidence="7 14" id="KW-0489">Methyltransferase</keyword>
<evidence type="ECO:0000256" key="2">
    <source>
        <dbReference type="ARBA" id="ARBA00004496"/>
    </source>
</evidence>
<dbReference type="GO" id="GO:0006355">
    <property type="term" value="P:regulation of DNA-templated transcription"/>
    <property type="evidence" value="ECO:0007669"/>
    <property type="project" value="InterPro"/>
</dbReference>
<feature type="binding site" evidence="14">
    <location>
        <position position="333"/>
    </location>
    <ligand>
        <name>S-adenosyl-L-methionine</name>
        <dbReference type="ChEBI" id="CHEBI:59789"/>
    </ligand>
</feature>
<feature type="binding site" evidence="14">
    <location>
        <position position="314"/>
    </location>
    <ligand>
        <name>S-adenosyl-L-methionine</name>
        <dbReference type="ChEBI" id="CHEBI:59789"/>
    </ligand>
</feature>
<comment type="subcellular location">
    <subcellularLocation>
        <location evidence="2">Cytoplasm</location>
    </subcellularLocation>
</comment>
<dbReference type="SUPFAM" id="SSF53335">
    <property type="entry name" value="S-adenosyl-L-methionine-dependent methyltransferases"/>
    <property type="match status" value="1"/>
</dbReference>
<dbReference type="FunFam" id="3.40.50.150:FF:000022">
    <property type="entry name" value="Ribosomal RNA small subunit methyltransferase B"/>
    <property type="match status" value="1"/>
</dbReference>
<name>A0A1H3VL33_9BACT</name>
<evidence type="ECO:0000256" key="9">
    <source>
        <dbReference type="ARBA" id="ARBA00022691"/>
    </source>
</evidence>
<dbReference type="GO" id="GO:0005737">
    <property type="term" value="C:cytoplasm"/>
    <property type="evidence" value="ECO:0007669"/>
    <property type="project" value="UniProtKB-SubCell"/>
</dbReference>
<dbReference type="SUPFAM" id="SSF48013">
    <property type="entry name" value="NusB-like"/>
    <property type="match status" value="1"/>
</dbReference>
<feature type="binding site" evidence="14">
    <location>
        <begin position="263"/>
        <end position="269"/>
    </location>
    <ligand>
        <name>S-adenosyl-L-methionine</name>
        <dbReference type="ChEBI" id="CHEBI:59789"/>
    </ligand>
</feature>
<dbReference type="NCBIfam" id="NF011494">
    <property type="entry name" value="PRK14902.1"/>
    <property type="match status" value="1"/>
</dbReference>
<comment type="similarity">
    <text evidence="3 14">Belongs to the class I-like SAM-binding methyltransferase superfamily. RsmB/NOP family.</text>
</comment>
<keyword evidence="8 14" id="KW-0808">Transferase</keyword>
<dbReference type="InterPro" id="IPR001678">
    <property type="entry name" value="MeTrfase_RsmB-F_NOP2_dom"/>
</dbReference>
<keyword evidence="17" id="KW-1185">Reference proteome</keyword>
<organism evidence="16 17">
    <name type="scientific">Desulfuromusa kysingii</name>
    <dbReference type="NCBI Taxonomy" id="37625"/>
    <lineage>
        <taxon>Bacteria</taxon>
        <taxon>Pseudomonadati</taxon>
        <taxon>Thermodesulfobacteriota</taxon>
        <taxon>Desulfuromonadia</taxon>
        <taxon>Desulfuromonadales</taxon>
        <taxon>Geopsychrobacteraceae</taxon>
        <taxon>Desulfuromusa</taxon>
    </lineage>
</organism>
<dbReference type="Gene3D" id="1.10.940.10">
    <property type="entry name" value="NusB-like"/>
    <property type="match status" value="1"/>
</dbReference>
<evidence type="ECO:0000256" key="11">
    <source>
        <dbReference type="ARBA" id="ARBA00030399"/>
    </source>
</evidence>
<comment type="function">
    <text evidence="1">Specifically methylates the cytosine at position 967 (m5C967) of 16S rRNA.</text>
</comment>
<dbReference type="CDD" id="cd02440">
    <property type="entry name" value="AdoMet_MTases"/>
    <property type="match status" value="1"/>
</dbReference>
<dbReference type="Proteomes" id="UP000199409">
    <property type="component" value="Unassembled WGS sequence"/>
</dbReference>
<feature type="domain" description="SAM-dependent MTase RsmB/NOP-type" evidence="15">
    <location>
        <begin position="174"/>
        <end position="451"/>
    </location>
</feature>
<evidence type="ECO:0000256" key="1">
    <source>
        <dbReference type="ARBA" id="ARBA00002724"/>
    </source>
</evidence>
<feature type="binding site" evidence="14">
    <location>
        <position position="287"/>
    </location>
    <ligand>
        <name>S-adenosyl-L-methionine</name>
        <dbReference type="ChEBI" id="CHEBI:59789"/>
    </ligand>
</feature>
<dbReference type="InterPro" id="IPR023267">
    <property type="entry name" value="RCMT"/>
</dbReference>
<dbReference type="InterPro" id="IPR018314">
    <property type="entry name" value="RsmB/NOL1/NOP2-like_CS"/>
</dbReference>